<evidence type="ECO:0008006" key="4">
    <source>
        <dbReference type="Google" id="ProtNLM"/>
    </source>
</evidence>
<feature type="compositionally biased region" description="Low complexity" evidence="1">
    <location>
        <begin position="393"/>
        <end position="420"/>
    </location>
</feature>
<feature type="signal peptide" evidence="2">
    <location>
        <begin position="1"/>
        <end position="28"/>
    </location>
</feature>
<keyword evidence="2" id="KW-0732">Signal</keyword>
<evidence type="ECO:0000313" key="3">
    <source>
        <dbReference type="EMBL" id="CAD9811028.1"/>
    </source>
</evidence>
<accession>A0A7S2U7J0</accession>
<sequence length="493" mass="54695">MAVRSGPPRRSSILCLFGVLQAIAFASCLPDSPYELNKELKWCMYGIQNTIWARQLNAVVESIALREDNSTSESISLSEENSTSECSSPTDAWFDEMFQDIDLNTWYDFSRHMVMEMPIVFKIFLDKDDSDDFIGINGQYTEELMKKFDHNIQFWESTGKKVAISDTQLYGLHGSFYRNTTKLAQTVQYMFPELNDKKGLAFTRQIQKLLATLPRGEENPLLSFNALAVGSCNVYTNFLMEPLMPPSILMGDGMLEFLEIQGLGNEGPDFVLAHEIGHHLQFDVQMRSRGSMHDELNADAFAAYYMAHEAGDAMTTEQITQGMEAAYSVGDCYNSHGSPAQRACAVAWGASLAIATPDIILHPRDFIELYREDLKDIFDLDGESCTLIERPSELPSKSPSNSPSKLPSKSPSKSPSLSPSAVPRIDDPGIIGPGIEDSGIDNPDIDVNLPDTFIKPQTPEVLSTISGTAITRDWTHIAGLFVTSGLTFLLIFT</sequence>
<reference evidence="3" key="1">
    <citation type="submission" date="2021-01" db="EMBL/GenBank/DDBJ databases">
        <authorList>
            <person name="Corre E."/>
            <person name="Pelletier E."/>
            <person name="Niang G."/>
            <person name="Scheremetjew M."/>
            <person name="Finn R."/>
            <person name="Kale V."/>
            <person name="Holt S."/>
            <person name="Cochrane G."/>
            <person name="Meng A."/>
            <person name="Brown T."/>
            <person name="Cohen L."/>
        </authorList>
    </citation>
    <scope>NUCLEOTIDE SEQUENCE</scope>
    <source>
        <strain evidence="3">CCMP2084</strain>
    </source>
</reference>
<feature type="compositionally biased region" description="Low complexity" evidence="1">
    <location>
        <begin position="428"/>
        <end position="441"/>
    </location>
</feature>
<proteinExistence type="predicted"/>
<gene>
    <name evidence="3" type="ORF">ASEP1449_LOCUS2852</name>
</gene>
<feature type="region of interest" description="Disordered" evidence="1">
    <location>
        <begin position="389"/>
        <end position="442"/>
    </location>
</feature>
<dbReference type="PROSITE" id="PS51257">
    <property type="entry name" value="PROKAR_LIPOPROTEIN"/>
    <property type="match status" value="1"/>
</dbReference>
<evidence type="ECO:0000256" key="1">
    <source>
        <dbReference type="SAM" id="MobiDB-lite"/>
    </source>
</evidence>
<organism evidence="3">
    <name type="scientific">Attheya septentrionalis</name>
    <dbReference type="NCBI Taxonomy" id="420275"/>
    <lineage>
        <taxon>Eukaryota</taxon>
        <taxon>Sar</taxon>
        <taxon>Stramenopiles</taxon>
        <taxon>Ochrophyta</taxon>
        <taxon>Bacillariophyta</taxon>
        <taxon>Coscinodiscophyceae</taxon>
        <taxon>Chaetocerotophycidae</taxon>
        <taxon>Chaetocerotales</taxon>
        <taxon>Attheyaceae</taxon>
        <taxon>Attheya</taxon>
    </lineage>
</organism>
<evidence type="ECO:0000256" key="2">
    <source>
        <dbReference type="SAM" id="SignalP"/>
    </source>
</evidence>
<protein>
    <recommendedName>
        <fullName evidence="4">Peptidase M48 domain-containing protein</fullName>
    </recommendedName>
</protein>
<feature type="chain" id="PRO_5031527287" description="Peptidase M48 domain-containing protein" evidence="2">
    <location>
        <begin position="29"/>
        <end position="493"/>
    </location>
</feature>
<name>A0A7S2U7J0_9STRA</name>
<dbReference type="EMBL" id="HBHQ01004300">
    <property type="protein sequence ID" value="CAD9811028.1"/>
    <property type="molecule type" value="Transcribed_RNA"/>
</dbReference>
<dbReference type="AlphaFoldDB" id="A0A7S2U7J0"/>